<feature type="compositionally biased region" description="Polar residues" evidence="1">
    <location>
        <begin position="1"/>
        <end position="11"/>
    </location>
</feature>
<sequence>PYNATGTKPTFDSSDDASSDKTDKKKQKSSSGKGWLIGTAAAWIAVIALAVTSIYVGTMFKSARADLAQAESEHSTAQSELDQANSDLQQANKDLEEAQK</sequence>
<protein>
    <submittedName>
        <fullName evidence="3">Uncharacterized protein</fullName>
    </submittedName>
</protein>
<feature type="region of interest" description="Disordered" evidence="1">
    <location>
        <begin position="67"/>
        <end position="100"/>
    </location>
</feature>
<keyword evidence="2" id="KW-0812">Transmembrane</keyword>
<feature type="transmembrane region" description="Helical" evidence="2">
    <location>
        <begin position="35"/>
        <end position="56"/>
    </location>
</feature>
<keyword evidence="2" id="KW-1133">Transmembrane helix</keyword>
<proteinExistence type="predicted"/>
<organism evidence="3 4">
    <name type="scientific">Actinomyces bouchesdurhonensis</name>
    <dbReference type="NCBI Taxonomy" id="1852361"/>
    <lineage>
        <taxon>Bacteria</taxon>
        <taxon>Bacillati</taxon>
        <taxon>Actinomycetota</taxon>
        <taxon>Actinomycetes</taxon>
        <taxon>Actinomycetales</taxon>
        <taxon>Actinomycetaceae</taxon>
        <taxon>Actinomyces</taxon>
    </lineage>
</organism>
<comment type="caution">
    <text evidence="3">The sequence shown here is derived from an EMBL/GenBank/DDBJ whole genome shotgun (WGS) entry which is preliminary data.</text>
</comment>
<reference evidence="3" key="1">
    <citation type="submission" date="2020-04" db="EMBL/GenBank/DDBJ databases">
        <title>Deep metagenomics examines the oral microbiome during advanced dental caries in children, revealing novel taxa and co-occurrences with host molecules.</title>
        <authorList>
            <person name="Baker J.L."/>
            <person name="Morton J.T."/>
            <person name="Dinis M."/>
            <person name="Alvarez R."/>
            <person name="Tran N.C."/>
            <person name="Knight R."/>
            <person name="Edlund A."/>
        </authorList>
    </citation>
    <scope>NUCLEOTIDE SEQUENCE</scope>
    <source>
        <strain evidence="3">JCVI_30_bin.13</strain>
    </source>
</reference>
<dbReference type="AlphaFoldDB" id="A0A929RRH5"/>
<keyword evidence="2" id="KW-0472">Membrane</keyword>
<feature type="non-terminal residue" evidence="3">
    <location>
        <position position="1"/>
    </location>
</feature>
<gene>
    <name evidence="3" type="ORF">HXK09_08780</name>
</gene>
<dbReference type="Proteomes" id="UP000759246">
    <property type="component" value="Unassembled WGS sequence"/>
</dbReference>
<feature type="region of interest" description="Disordered" evidence="1">
    <location>
        <begin position="1"/>
        <end position="32"/>
    </location>
</feature>
<name>A0A929RRH5_9ACTO</name>
<evidence type="ECO:0000256" key="1">
    <source>
        <dbReference type="SAM" id="MobiDB-lite"/>
    </source>
</evidence>
<evidence type="ECO:0000256" key="2">
    <source>
        <dbReference type="SAM" id="Phobius"/>
    </source>
</evidence>
<feature type="compositionally biased region" description="Polar residues" evidence="1">
    <location>
        <begin position="75"/>
        <end position="92"/>
    </location>
</feature>
<evidence type="ECO:0000313" key="3">
    <source>
        <dbReference type="EMBL" id="MBF0967224.1"/>
    </source>
</evidence>
<dbReference type="EMBL" id="JABZGF010000365">
    <property type="protein sequence ID" value="MBF0967224.1"/>
    <property type="molecule type" value="Genomic_DNA"/>
</dbReference>
<accession>A0A929RRH5</accession>
<evidence type="ECO:0000313" key="4">
    <source>
        <dbReference type="Proteomes" id="UP000759246"/>
    </source>
</evidence>